<dbReference type="EMBL" id="JAHXZJ010002609">
    <property type="protein sequence ID" value="KAH0540155.1"/>
    <property type="molecule type" value="Genomic_DNA"/>
</dbReference>
<comment type="caution">
    <text evidence="1">The sequence shown here is derived from an EMBL/GenBank/DDBJ whole genome shotgun (WGS) entry which is preliminary data.</text>
</comment>
<dbReference type="Proteomes" id="UP000826195">
    <property type="component" value="Unassembled WGS sequence"/>
</dbReference>
<organism evidence="1 2">
    <name type="scientific">Cotesia glomerata</name>
    <name type="common">Lepidopteran parasitic wasp</name>
    <name type="synonym">Apanteles glomeratus</name>
    <dbReference type="NCBI Taxonomy" id="32391"/>
    <lineage>
        <taxon>Eukaryota</taxon>
        <taxon>Metazoa</taxon>
        <taxon>Ecdysozoa</taxon>
        <taxon>Arthropoda</taxon>
        <taxon>Hexapoda</taxon>
        <taxon>Insecta</taxon>
        <taxon>Pterygota</taxon>
        <taxon>Neoptera</taxon>
        <taxon>Endopterygota</taxon>
        <taxon>Hymenoptera</taxon>
        <taxon>Apocrita</taxon>
        <taxon>Ichneumonoidea</taxon>
        <taxon>Braconidae</taxon>
        <taxon>Microgastrinae</taxon>
        <taxon>Cotesia</taxon>
    </lineage>
</organism>
<accession>A0AAV7I2B4</accession>
<name>A0AAV7I2B4_COTGL</name>
<evidence type="ECO:0000313" key="1">
    <source>
        <dbReference type="EMBL" id="KAH0540155.1"/>
    </source>
</evidence>
<evidence type="ECO:0000313" key="2">
    <source>
        <dbReference type="Proteomes" id="UP000826195"/>
    </source>
</evidence>
<proteinExistence type="predicted"/>
<sequence length="109" mass="12487">MSSLMVFLTDLSILLRLGYKEYHFQDLKPLIFQKFVSQSAMVIAQMPLHQEYQILVAEMMEDYPLDDLLLEPILGKFKTGEENTEWSPAANTGSVFGEDIVDLKLDIDD</sequence>
<keyword evidence="2" id="KW-1185">Reference proteome</keyword>
<gene>
    <name evidence="1" type="ORF">KQX54_013543</name>
</gene>
<protein>
    <submittedName>
        <fullName evidence="1">Uncharacterized protein</fullName>
    </submittedName>
</protein>
<reference evidence="1 2" key="1">
    <citation type="journal article" date="2021" name="J. Hered.">
        <title>A chromosome-level genome assembly of the parasitoid wasp, Cotesia glomerata (Hymenoptera: Braconidae).</title>
        <authorList>
            <person name="Pinto B.J."/>
            <person name="Weis J.J."/>
            <person name="Gamble T."/>
            <person name="Ode P.J."/>
            <person name="Paul R."/>
            <person name="Zaspel J.M."/>
        </authorList>
    </citation>
    <scope>NUCLEOTIDE SEQUENCE [LARGE SCALE GENOMIC DNA]</scope>
    <source>
        <strain evidence="1">CgM1</strain>
    </source>
</reference>
<dbReference type="AlphaFoldDB" id="A0AAV7I2B4"/>